<organism evidence="1 2">
    <name type="scientific">Thalassospira alkalitolerans</name>
    <dbReference type="NCBI Taxonomy" id="1293890"/>
    <lineage>
        <taxon>Bacteria</taxon>
        <taxon>Pseudomonadati</taxon>
        <taxon>Pseudomonadota</taxon>
        <taxon>Alphaproteobacteria</taxon>
        <taxon>Rhodospirillales</taxon>
        <taxon>Thalassospiraceae</taxon>
        <taxon>Thalassospira</taxon>
    </lineage>
</organism>
<dbReference type="AlphaFoldDB" id="A0A1Y2LAH2"/>
<evidence type="ECO:0000313" key="2">
    <source>
        <dbReference type="Proteomes" id="UP000193396"/>
    </source>
</evidence>
<proteinExistence type="predicted"/>
<dbReference type="EMBL" id="JFKB01000009">
    <property type="protein sequence ID" value="OSQ47136.1"/>
    <property type="molecule type" value="Genomic_DNA"/>
</dbReference>
<protein>
    <submittedName>
        <fullName evidence="1">Uncharacterized protein</fullName>
    </submittedName>
</protein>
<evidence type="ECO:0000313" key="1">
    <source>
        <dbReference type="EMBL" id="OSQ47136.1"/>
    </source>
</evidence>
<keyword evidence="2" id="KW-1185">Reference proteome</keyword>
<reference evidence="1 2" key="1">
    <citation type="submission" date="2014-03" db="EMBL/GenBank/DDBJ databases">
        <title>The draft genome sequence of Thalassospira alkalitolerans JCM 18968.</title>
        <authorList>
            <person name="Lai Q."/>
            <person name="Shao Z."/>
        </authorList>
    </citation>
    <scope>NUCLEOTIDE SEQUENCE [LARGE SCALE GENOMIC DNA]</scope>
    <source>
        <strain evidence="1 2">JCM 18968</strain>
    </source>
</reference>
<comment type="caution">
    <text evidence="1">The sequence shown here is derived from an EMBL/GenBank/DDBJ whole genome shotgun (WGS) entry which is preliminary data.</text>
</comment>
<dbReference type="RefSeq" id="WP_085619768.1">
    <property type="nucleotide sequence ID" value="NZ_JFKB01000009.1"/>
</dbReference>
<dbReference type="STRING" id="1293890.TALK_14100"/>
<name>A0A1Y2LAH2_9PROT</name>
<gene>
    <name evidence="1" type="ORF">TALK_14100</name>
</gene>
<accession>A0A1Y2LAH2</accession>
<sequence length="115" mass="13337">MPEDNLLYSMGRDVRFSQGTRKDIVGFYFLRLQKNLAELPMGFEHRTLNQNRSAQALILLFSWFTGTRPPDRAFIGISFANDWPDDPDLGSGAYVELIGGFYMGRWHYRLKKDGR</sequence>
<dbReference type="Proteomes" id="UP000193396">
    <property type="component" value="Unassembled WGS sequence"/>
</dbReference>